<evidence type="ECO:0000313" key="8">
    <source>
        <dbReference type="EMBL" id="CAK0773840.1"/>
    </source>
</evidence>
<dbReference type="InterPro" id="IPR050352">
    <property type="entry name" value="ABCG_transporters"/>
</dbReference>
<protein>
    <recommendedName>
        <fullName evidence="7">ABC-2 type transporter transmembrane domain-containing protein</fullName>
    </recommendedName>
</protein>
<dbReference type="PANTHER" id="PTHR48041:SF139">
    <property type="entry name" value="PROTEIN SCARLET"/>
    <property type="match status" value="1"/>
</dbReference>
<gene>
    <name evidence="8" type="ORF">CVIRNUC_004107</name>
</gene>
<evidence type="ECO:0000259" key="7">
    <source>
        <dbReference type="Pfam" id="PF01061"/>
    </source>
</evidence>
<organism evidence="8 9">
    <name type="scientific">Coccomyxa viridis</name>
    <dbReference type="NCBI Taxonomy" id="1274662"/>
    <lineage>
        <taxon>Eukaryota</taxon>
        <taxon>Viridiplantae</taxon>
        <taxon>Chlorophyta</taxon>
        <taxon>core chlorophytes</taxon>
        <taxon>Trebouxiophyceae</taxon>
        <taxon>Trebouxiophyceae incertae sedis</taxon>
        <taxon>Coccomyxaceae</taxon>
        <taxon>Coccomyxa</taxon>
    </lineage>
</organism>
<dbReference type="Proteomes" id="UP001314263">
    <property type="component" value="Unassembled WGS sequence"/>
</dbReference>
<keyword evidence="2" id="KW-0813">Transport</keyword>
<dbReference type="GO" id="GO:0140359">
    <property type="term" value="F:ABC-type transporter activity"/>
    <property type="evidence" value="ECO:0007669"/>
    <property type="project" value="InterPro"/>
</dbReference>
<keyword evidence="3 6" id="KW-0812">Transmembrane</keyword>
<accession>A0AAV1I1P8</accession>
<evidence type="ECO:0000313" key="9">
    <source>
        <dbReference type="Proteomes" id="UP001314263"/>
    </source>
</evidence>
<feature type="transmembrane region" description="Helical" evidence="6">
    <location>
        <begin position="23"/>
        <end position="44"/>
    </location>
</feature>
<feature type="transmembrane region" description="Helical" evidence="6">
    <location>
        <begin position="247"/>
        <end position="268"/>
    </location>
</feature>
<feature type="transmembrane region" description="Helical" evidence="6">
    <location>
        <begin position="96"/>
        <end position="122"/>
    </location>
</feature>
<evidence type="ECO:0000256" key="6">
    <source>
        <dbReference type="SAM" id="Phobius"/>
    </source>
</evidence>
<evidence type="ECO:0000256" key="4">
    <source>
        <dbReference type="ARBA" id="ARBA00022989"/>
    </source>
</evidence>
<dbReference type="EMBL" id="CAUYUE010000005">
    <property type="protein sequence ID" value="CAK0773840.1"/>
    <property type="molecule type" value="Genomic_DNA"/>
</dbReference>
<dbReference type="AlphaFoldDB" id="A0AAV1I1P8"/>
<evidence type="ECO:0000256" key="1">
    <source>
        <dbReference type="ARBA" id="ARBA00004141"/>
    </source>
</evidence>
<keyword evidence="4 6" id="KW-1133">Transmembrane helix</keyword>
<dbReference type="PANTHER" id="PTHR48041">
    <property type="entry name" value="ABC TRANSPORTER G FAMILY MEMBER 28"/>
    <property type="match status" value="1"/>
</dbReference>
<name>A0AAV1I1P8_9CHLO</name>
<reference evidence="8 9" key="1">
    <citation type="submission" date="2023-10" db="EMBL/GenBank/DDBJ databases">
        <authorList>
            <person name="Maclean D."/>
            <person name="Macfadyen A."/>
        </authorList>
    </citation>
    <scope>NUCLEOTIDE SEQUENCE [LARGE SCALE GENOMIC DNA]</scope>
</reference>
<comment type="caution">
    <text evidence="8">The sequence shown here is derived from an EMBL/GenBank/DDBJ whole genome shotgun (WGS) entry which is preliminary data.</text>
</comment>
<feature type="transmembrane region" description="Helical" evidence="6">
    <location>
        <begin position="129"/>
        <end position="149"/>
    </location>
</feature>
<dbReference type="Pfam" id="PF01061">
    <property type="entry name" value="ABC2_membrane"/>
    <property type="match status" value="1"/>
</dbReference>
<feature type="domain" description="ABC-2 type transporter transmembrane" evidence="7">
    <location>
        <begin position="4"/>
        <end position="179"/>
    </location>
</feature>
<proteinExistence type="predicted"/>
<comment type="subcellular location">
    <subcellularLocation>
        <location evidence="1">Membrane</location>
        <topology evidence="1">Multi-pass membrane protein</topology>
    </subcellularLocation>
</comment>
<evidence type="ECO:0000256" key="2">
    <source>
        <dbReference type="ARBA" id="ARBA00022448"/>
    </source>
</evidence>
<keyword evidence="9" id="KW-1185">Reference proteome</keyword>
<keyword evidence="5 6" id="KW-0472">Membrane</keyword>
<dbReference type="InterPro" id="IPR013525">
    <property type="entry name" value="ABC2_TM"/>
</dbReference>
<evidence type="ECO:0000256" key="3">
    <source>
        <dbReference type="ARBA" id="ARBA00022692"/>
    </source>
</evidence>
<feature type="transmembrane region" description="Helical" evidence="6">
    <location>
        <begin position="64"/>
        <end position="90"/>
    </location>
</feature>
<dbReference type="GO" id="GO:0016020">
    <property type="term" value="C:membrane"/>
    <property type="evidence" value="ECO:0007669"/>
    <property type="project" value="UniProtKB-SubCell"/>
</dbReference>
<evidence type="ECO:0000256" key="5">
    <source>
        <dbReference type="ARBA" id="ARBA00023136"/>
    </source>
</evidence>
<sequence>MTVWLVFYNLDDGPTAAFERFSAIYFTMLLYELLPFCYMSFYVWDRKFFLSDRASGLYATSAYYAAHMAASLPFVVVNTLCGALAAYGFAGLRYTPAAIVLFGIILVLQSLIAIQILVFCVYVSSDQDIAYVLATGYVGLSILLSGVFVRPSQLKIPPLLWLSYISYPRWAFQGLAWNEMSGIVYPPGANCIVPSMPGASPTQIRQAMSNPQLAQQAVPEGFSCVPSSTGDQILSFWELSLTAWESIAILAGVYIFFHVISYAALTLLHRQKR</sequence>